<reference evidence="2 3" key="1">
    <citation type="submission" date="2020-02" db="EMBL/GenBank/DDBJ databases">
        <authorList>
            <person name="Yang Z."/>
        </authorList>
    </citation>
    <scope>NUCLEOTIDE SEQUENCE [LARGE SCALE GENOMIC DNA]</scope>
    <source>
        <strain evidence="2 3">HX-7-9</strain>
    </source>
</reference>
<comment type="caution">
    <text evidence="2">The sequence shown here is derived from an EMBL/GenBank/DDBJ whole genome shotgun (WGS) entry which is preliminary data.</text>
</comment>
<dbReference type="Pfam" id="PF21135">
    <property type="entry name" value="DRL_cat"/>
    <property type="match status" value="1"/>
</dbReference>
<dbReference type="InterPro" id="IPR048423">
    <property type="entry name" value="DRL_cat"/>
</dbReference>
<dbReference type="Proteomes" id="UP000482578">
    <property type="component" value="Unassembled WGS sequence"/>
</dbReference>
<dbReference type="RefSeq" id="WP_163316320.1">
    <property type="nucleotide sequence ID" value="NZ_JAAGAA010000007.1"/>
</dbReference>
<dbReference type="SUPFAM" id="SSF51735">
    <property type="entry name" value="NAD(P)-binding Rossmann-fold domains"/>
    <property type="match status" value="1"/>
</dbReference>
<sequence length="401" mass="40885">MSGVPWHGGQGGRVARVGLVGTGPMAESFARMLARHCPDLVLSGVLTRRPLGSVTGFAPALLTDSIDALVDSADIVVEMTGDVLHGTDVCARALNAGRPVATLNAELHVTTGSYLATLGAFSEAEGDQPGSLAALAEDVRAMGFSPLVYGNMKGFLDLNPSPENMAYWAARQGISVPNATGATDGSKVQIEQVLVGNGLGGNIACVGLAGPEANSLAAGAARLAELARARGEVLSDYVLADGWAPTGVFVVARHDEDQAALLEYFKLGPGPDYLLVKPYHLCSLEVAKTVRRLLAGGPVLLNNGAAPRLGMAALAKRGLPAGTCLARGAGSFEVRGVAIELSAHPHHVPLGLLAGARLTRAVQAGEMLLLDGVELADHPAVAIGLAQAAGSTLSHMQGGGS</sequence>
<evidence type="ECO:0000313" key="3">
    <source>
        <dbReference type="Proteomes" id="UP000482578"/>
    </source>
</evidence>
<dbReference type="PANTHER" id="PTHR37850">
    <property type="entry name" value="STRU PROTEIN"/>
    <property type="match status" value="1"/>
</dbReference>
<keyword evidence="3" id="KW-1185">Reference proteome</keyword>
<name>A0A6B2KSK8_9NEIS</name>
<proteinExistence type="predicted"/>
<evidence type="ECO:0000313" key="2">
    <source>
        <dbReference type="EMBL" id="NDV13128.1"/>
    </source>
</evidence>
<accession>A0A6B2KSK8</accession>
<evidence type="ECO:0000259" key="1">
    <source>
        <dbReference type="Pfam" id="PF21135"/>
    </source>
</evidence>
<dbReference type="Gene3D" id="3.40.50.720">
    <property type="entry name" value="NAD(P)-binding Rossmann-like Domain"/>
    <property type="match status" value="1"/>
</dbReference>
<organism evidence="2 3">
    <name type="scientific">Crenobacter caeni</name>
    <dbReference type="NCBI Taxonomy" id="2705474"/>
    <lineage>
        <taxon>Bacteria</taxon>
        <taxon>Pseudomonadati</taxon>
        <taxon>Pseudomonadota</taxon>
        <taxon>Betaproteobacteria</taxon>
        <taxon>Neisseriales</taxon>
        <taxon>Neisseriaceae</taxon>
        <taxon>Crenobacter</taxon>
    </lineage>
</organism>
<dbReference type="AlphaFoldDB" id="A0A6B2KSK8"/>
<gene>
    <name evidence="2" type="ORF">GZH52_10040</name>
</gene>
<dbReference type="InterPro" id="IPR036291">
    <property type="entry name" value="NAD(P)-bd_dom_sf"/>
</dbReference>
<feature type="domain" description="Oxidoreductase DRL-like catalytic" evidence="1">
    <location>
        <begin position="126"/>
        <end position="286"/>
    </location>
</feature>
<dbReference type="EMBL" id="JAAGAA010000007">
    <property type="protein sequence ID" value="NDV13128.1"/>
    <property type="molecule type" value="Genomic_DNA"/>
</dbReference>
<dbReference type="PANTHER" id="PTHR37850:SF1">
    <property type="entry name" value="SAF DOMAIN PROTEIN"/>
    <property type="match status" value="1"/>
</dbReference>
<protein>
    <submittedName>
        <fullName evidence="2">NAD(P)-dependent oxidoreductase</fullName>
    </submittedName>
</protein>